<evidence type="ECO:0000313" key="2">
    <source>
        <dbReference type="Proteomes" id="UP001485043"/>
    </source>
</evidence>
<accession>A0AAW1T0V6</accession>
<evidence type="ECO:0008006" key="3">
    <source>
        <dbReference type="Google" id="ProtNLM"/>
    </source>
</evidence>
<sequence length="69" mass="7623">MFISMSCFIASVQAALRALSSEATHCQALQPTSRLALDQQDLCWQMQASTVCFLIRNYSQLGIRVSPAN</sequence>
<reference evidence="1 2" key="1">
    <citation type="journal article" date="2024" name="Nat. Commun.">
        <title>Phylogenomics reveals the evolutionary origins of lichenization in chlorophyte algae.</title>
        <authorList>
            <person name="Puginier C."/>
            <person name="Libourel C."/>
            <person name="Otte J."/>
            <person name="Skaloud P."/>
            <person name="Haon M."/>
            <person name="Grisel S."/>
            <person name="Petersen M."/>
            <person name="Berrin J.G."/>
            <person name="Delaux P.M."/>
            <person name="Dal Grande F."/>
            <person name="Keller J."/>
        </authorList>
    </citation>
    <scope>NUCLEOTIDE SEQUENCE [LARGE SCALE GENOMIC DNA]</scope>
    <source>
        <strain evidence="1 2">SAG 2523</strain>
    </source>
</reference>
<proteinExistence type="predicted"/>
<dbReference type="AlphaFoldDB" id="A0AAW1T0V6"/>
<dbReference type="Proteomes" id="UP001485043">
    <property type="component" value="Unassembled WGS sequence"/>
</dbReference>
<comment type="caution">
    <text evidence="1">The sequence shown here is derived from an EMBL/GenBank/DDBJ whole genome shotgun (WGS) entry which is preliminary data.</text>
</comment>
<evidence type="ECO:0000313" key="1">
    <source>
        <dbReference type="EMBL" id="KAK9862958.1"/>
    </source>
</evidence>
<dbReference type="EMBL" id="JALJOV010000534">
    <property type="protein sequence ID" value="KAK9862958.1"/>
    <property type="molecule type" value="Genomic_DNA"/>
</dbReference>
<gene>
    <name evidence="1" type="ORF">WJX84_000641</name>
</gene>
<keyword evidence="2" id="KW-1185">Reference proteome</keyword>
<organism evidence="1 2">
    <name type="scientific">Apatococcus fuscideae</name>
    <dbReference type="NCBI Taxonomy" id="2026836"/>
    <lineage>
        <taxon>Eukaryota</taxon>
        <taxon>Viridiplantae</taxon>
        <taxon>Chlorophyta</taxon>
        <taxon>core chlorophytes</taxon>
        <taxon>Trebouxiophyceae</taxon>
        <taxon>Chlorellales</taxon>
        <taxon>Chlorellaceae</taxon>
        <taxon>Apatococcus</taxon>
    </lineage>
</organism>
<protein>
    <recommendedName>
        <fullName evidence="3">Secreted protein</fullName>
    </recommendedName>
</protein>
<name>A0AAW1T0V6_9CHLO</name>